<feature type="compositionally biased region" description="Basic residues" evidence="1">
    <location>
        <begin position="65"/>
        <end position="75"/>
    </location>
</feature>
<name>A0A0S4JDM1_BODSA</name>
<accession>A0A0S4JDM1</accession>
<keyword evidence="3" id="KW-1185">Reference proteome</keyword>
<feature type="compositionally biased region" description="Basic and acidic residues" evidence="1">
    <location>
        <begin position="87"/>
        <end position="104"/>
    </location>
</feature>
<evidence type="ECO:0000313" key="3">
    <source>
        <dbReference type="Proteomes" id="UP000051952"/>
    </source>
</evidence>
<dbReference type="VEuPathDB" id="TriTrypDB:BSAL_93190"/>
<dbReference type="EMBL" id="CYKH01001305">
    <property type="protein sequence ID" value="CUG86450.1"/>
    <property type="molecule type" value="Genomic_DNA"/>
</dbReference>
<gene>
    <name evidence="2" type="ORF">BSAL_93190</name>
</gene>
<evidence type="ECO:0000256" key="1">
    <source>
        <dbReference type="SAM" id="MobiDB-lite"/>
    </source>
</evidence>
<proteinExistence type="predicted"/>
<organism evidence="2 3">
    <name type="scientific">Bodo saltans</name>
    <name type="common">Flagellated protozoan</name>
    <dbReference type="NCBI Taxonomy" id="75058"/>
    <lineage>
        <taxon>Eukaryota</taxon>
        <taxon>Discoba</taxon>
        <taxon>Euglenozoa</taxon>
        <taxon>Kinetoplastea</taxon>
        <taxon>Metakinetoplastina</taxon>
        <taxon>Eubodonida</taxon>
        <taxon>Bodonidae</taxon>
        <taxon>Bodo</taxon>
    </lineage>
</organism>
<feature type="compositionally biased region" description="Basic and acidic residues" evidence="1">
    <location>
        <begin position="44"/>
        <end position="59"/>
    </location>
</feature>
<feature type="region of interest" description="Disordered" evidence="1">
    <location>
        <begin position="1"/>
        <end position="108"/>
    </location>
</feature>
<sequence length="226" mass="24163">SKKQNGRRQDPRSFLQHVRPQRGNGEGGRGGRRGGWCARRPAPHPRDAARGGAREDARRGCAKGVRQHPPRVRRPRALDAAVVAAQRVREAEAGARPRPEEAGLARRHHTAVRAAVLAVARTQEPEGRAAGPLLQAAVGVEEGRGAVPLTTGRDAQGPGLPGTALVPAERHAAVVLVAACPARGRHRGRAGGRQVPRQARRDARREACAEVNRYSGHDGQHRRAAP</sequence>
<feature type="compositionally biased region" description="Basic and acidic residues" evidence="1">
    <location>
        <begin position="199"/>
        <end position="208"/>
    </location>
</feature>
<dbReference type="AlphaFoldDB" id="A0A0S4JDM1"/>
<feature type="compositionally biased region" description="Basic and acidic residues" evidence="1">
    <location>
        <begin position="215"/>
        <end position="226"/>
    </location>
</feature>
<feature type="non-terminal residue" evidence="2">
    <location>
        <position position="1"/>
    </location>
</feature>
<reference evidence="3" key="1">
    <citation type="submission" date="2015-09" db="EMBL/GenBank/DDBJ databases">
        <authorList>
            <consortium name="Pathogen Informatics"/>
        </authorList>
    </citation>
    <scope>NUCLEOTIDE SEQUENCE [LARGE SCALE GENOMIC DNA]</scope>
    <source>
        <strain evidence="3">Lake Konstanz</strain>
    </source>
</reference>
<protein>
    <submittedName>
        <fullName evidence="2">Uncharacterized protein</fullName>
    </submittedName>
</protein>
<evidence type="ECO:0000313" key="2">
    <source>
        <dbReference type="EMBL" id="CUG86450.1"/>
    </source>
</evidence>
<feature type="region of interest" description="Disordered" evidence="1">
    <location>
        <begin position="184"/>
        <end position="226"/>
    </location>
</feature>
<dbReference type="Proteomes" id="UP000051952">
    <property type="component" value="Unassembled WGS sequence"/>
</dbReference>